<proteinExistence type="predicted"/>
<evidence type="ECO:0000313" key="1">
    <source>
        <dbReference type="EMBL" id="KAJ3543854.1"/>
    </source>
</evidence>
<dbReference type="EMBL" id="JANRMS010000224">
    <property type="protein sequence ID" value="KAJ3543854.1"/>
    <property type="molecule type" value="Genomic_DNA"/>
</dbReference>
<protein>
    <submittedName>
        <fullName evidence="1">Uncharacterized protein</fullName>
    </submittedName>
</protein>
<keyword evidence="2" id="KW-1185">Reference proteome</keyword>
<gene>
    <name evidence="1" type="ORF">NM208_g3360</name>
</gene>
<organism evidence="1 2">
    <name type="scientific">Fusarium decemcellulare</name>
    <dbReference type="NCBI Taxonomy" id="57161"/>
    <lineage>
        <taxon>Eukaryota</taxon>
        <taxon>Fungi</taxon>
        <taxon>Dikarya</taxon>
        <taxon>Ascomycota</taxon>
        <taxon>Pezizomycotina</taxon>
        <taxon>Sordariomycetes</taxon>
        <taxon>Hypocreomycetidae</taxon>
        <taxon>Hypocreales</taxon>
        <taxon>Nectriaceae</taxon>
        <taxon>Fusarium</taxon>
        <taxon>Fusarium decemcellulare species complex</taxon>
    </lineage>
</organism>
<accession>A0ACC1SPW4</accession>
<name>A0ACC1SPW4_9HYPO</name>
<comment type="caution">
    <text evidence="1">The sequence shown here is derived from an EMBL/GenBank/DDBJ whole genome shotgun (WGS) entry which is preliminary data.</text>
</comment>
<reference evidence="1" key="1">
    <citation type="submission" date="2022-08" db="EMBL/GenBank/DDBJ databases">
        <title>Genome Sequence of Fusarium decemcellulare.</title>
        <authorList>
            <person name="Buettner E."/>
        </authorList>
    </citation>
    <scope>NUCLEOTIDE SEQUENCE</scope>
    <source>
        <strain evidence="1">Babe19</strain>
    </source>
</reference>
<dbReference type="Proteomes" id="UP001148629">
    <property type="component" value="Unassembled WGS sequence"/>
</dbReference>
<evidence type="ECO:0000313" key="2">
    <source>
        <dbReference type="Proteomes" id="UP001148629"/>
    </source>
</evidence>
<sequence length="155" mass="16776">MASQLGAAMVVWAASALGRELALHLSESKFSKLILVDEPRNLLSVVAQECRERGRPEADVLSLTCDFGNPQAIKDIMGQAAKEVGRIECVVNCASIDFFPCSTADLSVQQLQMPGELVERQASVSSFFACFWFGCGCANRYPTRSAKAATRLQVA</sequence>